<dbReference type="Proteomes" id="UP000887013">
    <property type="component" value="Unassembled WGS sequence"/>
</dbReference>
<evidence type="ECO:0000259" key="5">
    <source>
        <dbReference type="PROSITE" id="PS50118"/>
    </source>
</evidence>
<gene>
    <name evidence="6" type="primary">SOX2</name>
    <name evidence="6" type="ORF">NPIL_469531</name>
</gene>
<dbReference type="PANTHER" id="PTHR10270:SF330">
    <property type="entry name" value="TRANSCRIPTION FACTOR SOX-3"/>
    <property type="match status" value="1"/>
</dbReference>
<dbReference type="GO" id="GO:0005634">
    <property type="term" value="C:nucleus"/>
    <property type="evidence" value="ECO:0007669"/>
    <property type="project" value="UniProtKB-SubCell"/>
</dbReference>
<dbReference type="InterPro" id="IPR036910">
    <property type="entry name" value="HMG_box_dom_sf"/>
</dbReference>
<dbReference type="PANTHER" id="PTHR10270">
    <property type="entry name" value="SOX TRANSCRIPTION FACTOR"/>
    <property type="match status" value="1"/>
</dbReference>
<dbReference type="AlphaFoldDB" id="A0A8X6NGA5"/>
<dbReference type="InterPro" id="IPR009071">
    <property type="entry name" value="HMG_box_dom"/>
</dbReference>
<dbReference type="CDD" id="cd01388">
    <property type="entry name" value="HMG-box_SoxB"/>
    <property type="match status" value="1"/>
</dbReference>
<evidence type="ECO:0000256" key="2">
    <source>
        <dbReference type="ARBA" id="ARBA00023125"/>
    </source>
</evidence>
<evidence type="ECO:0000313" key="6">
    <source>
        <dbReference type="EMBL" id="GFT12991.1"/>
    </source>
</evidence>
<dbReference type="GO" id="GO:0001228">
    <property type="term" value="F:DNA-binding transcription activator activity, RNA polymerase II-specific"/>
    <property type="evidence" value="ECO:0007669"/>
    <property type="project" value="TreeGrafter"/>
</dbReference>
<dbReference type="FunFam" id="1.10.30.10:FF:000002">
    <property type="entry name" value="transcription factor Sox-2"/>
    <property type="match status" value="1"/>
</dbReference>
<organism evidence="6 7">
    <name type="scientific">Nephila pilipes</name>
    <name type="common">Giant wood spider</name>
    <name type="synonym">Nephila maculata</name>
    <dbReference type="NCBI Taxonomy" id="299642"/>
    <lineage>
        <taxon>Eukaryota</taxon>
        <taxon>Metazoa</taxon>
        <taxon>Ecdysozoa</taxon>
        <taxon>Arthropoda</taxon>
        <taxon>Chelicerata</taxon>
        <taxon>Arachnida</taxon>
        <taxon>Araneae</taxon>
        <taxon>Araneomorphae</taxon>
        <taxon>Entelegynae</taxon>
        <taxon>Araneoidea</taxon>
        <taxon>Nephilidae</taxon>
        <taxon>Nephila</taxon>
    </lineage>
</organism>
<dbReference type="InterPro" id="IPR050140">
    <property type="entry name" value="SRY-related_HMG-box_TF-like"/>
</dbReference>
<dbReference type="Gene3D" id="1.10.30.10">
    <property type="entry name" value="High mobility group box domain"/>
    <property type="match status" value="1"/>
</dbReference>
<dbReference type="PROSITE" id="PS50118">
    <property type="entry name" value="HMG_BOX_2"/>
    <property type="match status" value="1"/>
</dbReference>
<evidence type="ECO:0000256" key="1">
    <source>
        <dbReference type="ARBA" id="ARBA00004123"/>
    </source>
</evidence>
<name>A0A8X6NGA5_NEPPI</name>
<sequence length="233" mass="26639">MADLTKMTLNGNDRVKRPMNAFMVWSRGQRKKMALDNPKMHNSEISKRLGAEWKQLTELEKRPFIDEAKRLRALHMKEHPDYKYRPRRKPKTSSAKKEVNLYFTPPLDHLRYSFESEKAATARTYPLSIPPPNPFYTPTLGDHLKKNDFPTGCSSFLSSSPSLHSSSAAASNFLSYTRTFGSPYGFCAYPPTYLPASHQDLRNSLNGFSYYLLKPEDRGYHSSPPTLSPQSLL</sequence>
<dbReference type="SUPFAM" id="SSF47095">
    <property type="entry name" value="HMG-box"/>
    <property type="match status" value="1"/>
</dbReference>
<keyword evidence="3 4" id="KW-0539">Nucleus</keyword>
<feature type="DNA-binding region" description="HMG box" evidence="4">
    <location>
        <begin position="15"/>
        <end position="83"/>
    </location>
</feature>
<proteinExistence type="predicted"/>
<keyword evidence="7" id="KW-1185">Reference proteome</keyword>
<dbReference type="GO" id="GO:0007420">
    <property type="term" value="P:brain development"/>
    <property type="evidence" value="ECO:0007669"/>
    <property type="project" value="TreeGrafter"/>
</dbReference>
<comment type="caution">
    <text evidence="6">The sequence shown here is derived from an EMBL/GenBank/DDBJ whole genome shotgun (WGS) entry which is preliminary data.</text>
</comment>
<dbReference type="GO" id="GO:0030182">
    <property type="term" value="P:neuron differentiation"/>
    <property type="evidence" value="ECO:0007669"/>
    <property type="project" value="TreeGrafter"/>
</dbReference>
<dbReference type="EMBL" id="BMAW01104180">
    <property type="protein sequence ID" value="GFT12991.1"/>
    <property type="molecule type" value="Genomic_DNA"/>
</dbReference>
<dbReference type="GO" id="GO:0000978">
    <property type="term" value="F:RNA polymerase II cis-regulatory region sequence-specific DNA binding"/>
    <property type="evidence" value="ECO:0007669"/>
    <property type="project" value="TreeGrafter"/>
</dbReference>
<protein>
    <submittedName>
        <fullName evidence="6">Transcription factor SOX-2</fullName>
    </submittedName>
</protein>
<dbReference type="OrthoDB" id="6247875at2759"/>
<accession>A0A8X6NGA5</accession>
<evidence type="ECO:0000256" key="4">
    <source>
        <dbReference type="PROSITE-ProRule" id="PRU00267"/>
    </source>
</evidence>
<keyword evidence="2 4" id="KW-0238">DNA-binding</keyword>
<comment type="subcellular location">
    <subcellularLocation>
        <location evidence="1">Nucleus</location>
    </subcellularLocation>
</comment>
<evidence type="ECO:0000256" key="3">
    <source>
        <dbReference type="ARBA" id="ARBA00023242"/>
    </source>
</evidence>
<dbReference type="Pfam" id="PF00505">
    <property type="entry name" value="HMG_box"/>
    <property type="match status" value="1"/>
</dbReference>
<dbReference type="GO" id="GO:0000122">
    <property type="term" value="P:negative regulation of transcription by RNA polymerase II"/>
    <property type="evidence" value="ECO:0007669"/>
    <property type="project" value="TreeGrafter"/>
</dbReference>
<dbReference type="SMART" id="SM00398">
    <property type="entry name" value="HMG"/>
    <property type="match status" value="1"/>
</dbReference>
<feature type="domain" description="HMG box" evidence="5">
    <location>
        <begin position="15"/>
        <end position="83"/>
    </location>
</feature>
<reference evidence="6" key="1">
    <citation type="submission" date="2020-08" db="EMBL/GenBank/DDBJ databases">
        <title>Multicomponent nature underlies the extraordinary mechanical properties of spider dragline silk.</title>
        <authorList>
            <person name="Kono N."/>
            <person name="Nakamura H."/>
            <person name="Mori M."/>
            <person name="Yoshida Y."/>
            <person name="Ohtoshi R."/>
            <person name="Malay A.D."/>
            <person name="Moran D.A.P."/>
            <person name="Tomita M."/>
            <person name="Numata K."/>
            <person name="Arakawa K."/>
        </authorList>
    </citation>
    <scope>NUCLEOTIDE SEQUENCE</scope>
</reference>
<evidence type="ECO:0000313" key="7">
    <source>
        <dbReference type="Proteomes" id="UP000887013"/>
    </source>
</evidence>